<evidence type="ECO:0008006" key="6">
    <source>
        <dbReference type="Google" id="ProtNLM"/>
    </source>
</evidence>
<organism evidence="4 5">
    <name type="scientific">Coccomyxa subellipsoidea</name>
    <dbReference type="NCBI Taxonomy" id="248742"/>
    <lineage>
        <taxon>Eukaryota</taxon>
        <taxon>Viridiplantae</taxon>
        <taxon>Chlorophyta</taxon>
        <taxon>core chlorophytes</taxon>
        <taxon>Trebouxiophyceae</taxon>
        <taxon>Trebouxiophyceae incertae sedis</taxon>
        <taxon>Coccomyxaceae</taxon>
        <taxon>Coccomyxa</taxon>
    </lineage>
</organism>
<name>A0ABR2Z2F5_9CHLO</name>
<keyword evidence="5" id="KW-1185">Reference proteome</keyword>
<dbReference type="PANTHER" id="PTHR10902">
    <property type="entry name" value="60S RIBOSOMAL PROTEIN L35A"/>
    <property type="match status" value="1"/>
</dbReference>
<comment type="caution">
    <text evidence="4">The sequence shown here is derived from an EMBL/GenBank/DDBJ whole genome shotgun (WGS) entry which is preliminary data.</text>
</comment>
<keyword evidence="3" id="KW-0687">Ribonucleoprotein</keyword>
<dbReference type="Pfam" id="PF01247">
    <property type="entry name" value="Ribosomal_L35Ae"/>
    <property type="match status" value="1"/>
</dbReference>
<dbReference type="Proteomes" id="UP001491310">
    <property type="component" value="Unassembled WGS sequence"/>
</dbReference>
<proteinExistence type="inferred from homology"/>
<comment type="similarity">
    <text evidence="1">Belongs to the eukaryotic ribosomal protein eL33 family.</text>
</comment>
<gene>
    <name evidence="4" type="ORF">WJX75_001339</name>
</gene>
<accession>A0ABR2Z2F5</accession>
<dbReference type="SUPFAM" id="SSF50447">
    <property type="entry name" value="Translation proteins"/>
    <property type="match status" value="1"/>
</dbReference>
<reference evidence="4 5" key="1">
    <citation type="journal article" date="2024" name="Nat. Commun.">
        <title>Phylogenomics reveals the evolutionary origins of lichenization in chlorophyte algae.</title>
        <authorList>
            <person name="Puginier C."/>
            <person name="Libourel C."/>
            <person name="Otte J."/>
            <person name="Skaloud P."/>
            <person name="Haon M."/>
            <person name="Grisel S."/>
            <person name="Petersen M."/>
            <person name="Berrin J.G."/>
            <person name="Delaux P.M."/>
            <person name="Dal Grande F."/>
            <person name="Keller J."/>
        </authorList>
    </citation>
    <scope>NUCLEOTIDE SEQUENCE [LARGE SCALE GENOMIC DNA]</scope>
    <source>
        <strain evidence="4 5">SAG 216-7</strain>
    </source>
</reference>
<dbReference type="InterPro" id="IPR018266">
    <property type="entry name" value="Ribosomal_eL33_CS"/>
</dbReference>
<sequence length="108" mass="12096">MGGEPVRLYVPGSILGYKRGKRTQYSHTSLIQINGVASKDETEFYLGKKIAYVYKAKTLKKGSKYRVSWGKVTRAHGSVGVVRAKFRKNLPPSSLGAKVRVFMYPSRI</sequence>
<dbReference type="HAMAP" id="MF_00573">
    <property type="entry name" value="Ribosomal_eL33"/>
    <property type="match status" value="1"/>
</dbReference>
<keyword evidence="2" id="KW-0689">Ribosomal protein</keyword>
<dbReference type="InterPro" id="IPR001780">
    <property type="entry name" value="Ribosomal_eL33"/>
</dbReference>
<evidence type="ECO:0000256" key="1">
    <source>
        <dbReference type="ARBA" id="ARBA00009269"/>
    </source>
</evidence>
<evidence type="ECO:0000256" key="2">
    <source>
        <dbReference type="ARBA" id="ARBA00022980"/>
    </source>
</evidence>
<evidence type="ECO:0000313" key="4">
    <source>
        <dbReference type="EMBL" id="KAK9918104.1"/>
    </source>
</evidence>
<evidence type="ECO:0000313" key="5">
    <source>
        <dbReference type="Proteomes" id="UP001491310"/>
    </source>
</evidence>
<protein>
    <recommendedName>
        <fullName evidence="6">Ribosomal protein L35Ae</fullName>
    </recommendedName>
</protein>
<evidence type="ECO:0000256" key="3">
    <source>
        <dbReference type="ARBA" id="ARBA00023274"/>
    </source>
</evidence>
<dbReference type="InterPro" id="IPR009000">
    <property type="entry name" value="Transl_B-barrel_sf"/>
</dbReference>
<dbReference type="EMBL" id="JALJOT010000001">
    <property type="protein sequence ID" value="KAK9918104.1"/>
    <property type="molecule type" value="Genomic_DNA"/>
</dbReference>
<dbReference type="InterPro" id="IPR038661">
    <property type="entry name" value="Ribosomal_eL33_sf"/>
</dbReference>
<dbReference type="Gene3D" id="2.40.10.190">
    <property type="entry name" value="translation elongation factor selb, chain A, domain 4"/>
    <property type="match status" value="1"/>
</dbReference>
<dbReference type="PROSITE" id="PS01105">
    <property type="entry name" value="RIBOSOMAL_L35AE"/>
    <property type="match status" value="1"/>
</dbReference>